<proteinExistence type="predicted"/>
<dbReference type="Proteomes" id="UP000539313">
    <property type="component" value="Unassembled WGS sequence"/>
</dbReference>
<evidence type="ECO:0000256" key="1">
    <source>
        <dbReference type="SAM" id="MobiDB-lite"/>
    </source>
</evidence>
<protein>
    <submittedName>
        <fullName evidence="2">Putative membrane protein YgcG</fullName>
    </submittedName>
</protein>
<dbReference type="AlphaFoldDB" id="A0A7W3MXB5"/>
<feature type="compositionally biased region" description="Gly residues" evidence="1">
    <location>
        <begin position="97"/>
        <end position="122"/>
    </location>
</feature>
<keyword evidence="3" id="KW-1185">Reference proteome</keyword>
<dbReference type="RefSeq" id="WP_182705256.1">
    <property type="nucleotide sequence ID" value="NZ_JACJII010000001.1"/>
</dbReference>
<sequence>MGFAAFLLLLMVFAAFGLLVVFLVVMAIRNANGASQGRPPYNPGHGHHPSHWQAHGQQPSWGPYGHNAPPAPGVGPAVGGMASDPYYGGYSGYDGGSSGSSGYDSGGSSSGGSSGFDSGGSSGSDSGSSSSSF</sequence>
<feature type="region of interest" description="Disordered" evidence="1">
    <location>
        <begin position="35"/>
        <end position="77"/>
    </location>
</feature>
<name>A0A7W3MXB5_9ACTN</name>
<accession>A0A7W3MXB5</accession>
<dbReference type="EMBL" id="JACJII010000001">
    <property type="protein sequence ID" value="MBA9003532.1"/>
    <property type="molecule type" value="Genomic_DNA"/>
</dbReference>
<feature type="compositionally biased region" description="Low complexity" evidence="1">
    <location>
        <begin position="123"/>
        <end position="133"/>
    </location>
</feature>
<evidence type="ECO:0000313" key="3">
    <source>
        <dbReference type="Proteomes" id="UP000539313"/>
    </source>
</evidence>
<comment type="caution">
    <text evidence="2">The sequence shown here is derived from an EMBL/GenBank/DDBJ whole genome shotgun (WGS) entry which is preliminary data.</text>
</comment>
<gene>
    <name evidence="2" type="ORF">HNR21_002414</name>
</gene>
<feature type="region of interest" description="Disordered" evidence="1">
    <location>
        <begin position="97"/>
        <end position="133"/>
    </location>
</feature>
<evidence type="ECO:0000313" key="2">
    <source>
        <dbReference type="EMBL" id="MBA9003532.1"/>
    </source>
</evidence>
<organism evidence="2 3">
    <name type="scientific">Thermomonospora cellulosilytica</name>
    <dbReference type="NCBI Taxonomy" id="1411118"/>
    <lineage>
        <taxon>Bacteria</taxon>
        <taxon>Bacillati</taxon>
        <taxon>Actinomycetota</taxon>
        <taxon>Actinomycetes</taxon>
        <taxon>Streptosporangiales</taxon>
        <taxon>Thermomonosporaceae</taxon>
        <taxon>Thermomonospora</taxon>
    </lineage>
</organism>
<reference evidence="2 3" key="1">
    <citation type="submission" date="2020-08" db="EMBL/GenBank/DDBJ databases">
        <title>Sequencing the genomes of 1000 actinobacteria strains.</title>
        <authorList>
            <person name="Klenk H.-P."/>
        </authorList>
    </citation>
    <scope>NUCLEOTIDE SEQUENCE [LARGE SCALE GENOMIC DNA]</scope>
    <source>
        <strain evidence="2 3">DSM 45823</strain>
    </source>
</reference>